<sequence>MMEGLARLVRYSLNTSIRGLIRWTDILILPRGFPDYTRALVPAAVHGFPSHHLPSLRELEDNDDVEGDEDEDGTTDPKSWSGILWGVPKKRTSQMKRLRRKFGHQDYQAQCPLLKPKTNLRICDTCGHHYEAFHLCGNCYDRISKETKLIREQADTKFGHGPHDKDIVVLYESEKHDAKENNILIEFPKPRPSFFSANLLQRSTLGINPDAKSLTPQALKPIVVDTKKE</sequence>
<evidence type="ECO:0000256" key="4">
    <source>
        <dbReference type="ARBA" id="ARBA00022980"/>
    </source>
</evidence>
<dbReference type="PANTHER" id="PTHR21026">
    <property type="entry name" value="39S RIBOSOMAL PROTEIN L32, MITOCHONDRIAL"/>
    <property type="match status" value="1"/>
</dbReference>
<keyword evidence="4" id="KW-0689">Ribosomal protein</keyword>
<dbReference type="AlphaFoldDB" id="A0A226EMM1"/>
<keyword evidence="5" id="KW-0496">Mitochondrion</keyword>
<proteinExistence type="inferred from homology"/>
<dbReference type="SUPFAM" id="SSF57829">
    <property type="entry name" value="Zn-binding ribosomal proteins"/>
    <property type="match status" value="1"/>
</dbReference>
<dbReference type="GO" id="GO:0006412">
    <property type="term" value="P:translation"/>
    <property type="evidence" value="ECO:0007669"/>
    <property type="project" value="InterPro"/>
</dbReference>
<comment type="function">
    <text evidence="9">Component of the mitochondrial large ribosomal subunit (mt-LSU). The mitochondrial ribosome (mitoribosome) is a large ribonucleoprotein complex responsible for the synthesis of proteins inside mitochondria.</text>
</comment>
<dbReference type="GO" id="GO:0003735">
    <property type="term" value="F:structural constituent of ribosome"/>
    <property type="evidence" value="ECO:0007669"/>
    <property type="project" value="TreeGrafter"/>
</dbReference>
<evidence type="ECO:0000256" key="3">
    <source>
        <dbReference type="ARBA" id="ARBA00022946"/>
    </source>
</evidence>
<dbReference type="OMA" id="DTCGHHY"/>
<name>A0A226EMM1_FOLCA</name>
<evidence type="ECO:0000256" key="9">
    <source>
        <dbReference type="ARBA" id="ARBA00045766"/>
    </source>
</evidence>
<dbReference type="InterPro" id="IPR011332">
    <property type="entry name" value="Ribosomal_zn-bd"/>
</dbReference>
<accession>A0A226EMM1</accession>
<keyword evidence="6" id="KW-0687">Ribonucleoprotein</keyword>
<comment type="similarity">
    <text evidence="2">Belongs to the bacterial ribosomal protein bL32 family.</text>
</comment>
<dbReference type="OrthoDB" id="2014905at2759"/>
<gene>
    <name evidence="11" type="ORF">Fcan01_07394</name>
</gene>
<evidence type="ECO:0000256" key="1">
    <source>
        <dbReference type="ARBA" id="ARBA00004173"/>
    </source>
</evidence>
<keyword evidence="12" id="KW-1185">Reference proteome</keyword>
<keyword evidence="3" id="KW-0809">Transit peptide</keyword>
<evidence type="ECO:0000256" key="6">
    <source>
        <dbReference type="ARBA" id="ARBA00023274"/>
    </source>
</evidence>
<comment type="subcellular location">
    <subcellularLocation>
        <location evidence="1">Mitochondrion</location>
    </subcellularLocation>
</comment>
<dbReference type="EMBL" id="LNIX01000003">
    <property type="protein sequence ID" value="OXA58540.1"/>
    <property type="molecule type" value="Genomic_DNA"/>
</dbReference>
<evidence type="ECO:0000256" key="10">
    <source>
        <dbReference type="SAM" id="MobiDB-lite"/>
    </source>
</evidence>
<protein>
    <recommendedName>
        <fullName evidence="7">Large ribosomal subunit protein bL32m</fullName>
    </recommendedName>
    <alternativeName>
        <fullName evidence="8">39S ribosomal protein L32, mitochondrial</fullName>
    </alternativeName>
</protein>
<evidence type="ECO:0000256" key="8">
    <source>
        <dbReference type="ARBA" id="ARBA00042577"/>
    </source>
</evidence>
<evidence type="ECO:0000313" key="11">
    <source>
        <dbReference type="EMBL" id="OXA58540.1"/>
    </source>
</evidence>
<feature type="region of interest" description="Disordered" evidence="10">
    <location>
        <begin position="55"/>
        <end position="80"/>
    </location>
</feature>
<dbReference type="InterPro" id="IPR051991">
    <property type="entry name" value="Mitoribosomal_protein_bL32"/>
</dbReference>
<comment type="caution">
    <text evidence="11">The sequence shown here is derived from an EMBL/GenBank/DDBJ whole genome shotgun (WGS) entry which is preliminary data.</text>
</comment>
<evidence type="ECO:0000256" key="7">
    <source>
        <dbReference type="ARBA" id="ARBA00039935"/>
    </source>
</evidence>
<dbReference type="Proteomes" id="UP000198287">
    <property type="component" value="Unassembled WGS sequence"/>
</dbReference>
<evidence type="ECO:0000313" key="12">
    <source>
        <dbReference type="Proteomes" id="UP000198287"/>
    </source>
</evidence>
<reference evidence="11 12" key="1">
    <citation type="submission" date="2015-12" db="EMBL/GenBank/DDBJ databases">
        <title>The genome of Folsomia candida.</title>
        <authorList>
            <person name="Faddeeva A."/>
            <person name="Derks M.F."/>
            <person name="Anvar Y."/>
            <person name="Smit S."/>
            <person name="Van Straalen N."/>
            <person name="Roelofs D."/>
        </authorList>
    </citation>
    <scope>NUCLEOTIDE SEQUENCE [LARGE SCALE GENOMIC DNA]</scope>
    <source>
        <strain evidence="11 12">VU population</strain>
        <tissue evidence="11">Whole body</tissue>
    </source>
</reference>
<dbReference type="PANTHER" id="PTHR21026:SF2">
    <property type="entry name" value="LARGE RIBOSOMAL SUBUNIT PROTEIN BL32M"/>
    <property type="match status" value="1"/>
</dbReference>
<evidence type="ECO:0000256" key="2">
    <source>
        <dbReference type="ARBA" id="ARBA00008560"/>
    </source>
</evidence>
<organism evidence="11 12">
    <name type="scientific">Folsomia candida</name>
    <name type="common">Springtail</name>
    <dbReference type="NCBI Taxonomy" id="158441"/>
    <lineage>
        <taxon>Eukaryota</taxon>
        <taxon>Metazoa</taxon>
        <taxon>Ecdysozoa</taxon>
        <taxon>Arthropoda</taxon>
        <taxon>Hexapoda</taxon>
        <taxon>Collembola</taxon>
        <taxon>Entomobryomorpha</taxon>
        <taxon>Isotomoidea</taxon>
        <taxon>Isotomidae</taxon>
        <taxon>Proisotominae</taxon>
        <taxon>Folsomia</taxon>
    </lineage>
</organism>
<feature type="compositionally biased region" description="Acidic residues" evidence="10">
    <location>
        <begin position="60"/>
        <end position="74"/>
    </location>
</feature>
<evidence type="ECO:0000256" key="5">
    <source>
        <dbReference type="ARBA" id="ARBA00023128"/>
    </source>
</evidence>
<dbReference type="STRING" id="158441.A0A226EMM1"/>
<dbReference type="GO" id="GO:0005762">
    <property type="term" value="C:mitochondrial large ribosomal subunit"/>
    <property type="evidence" value="ECO:0007669"/>
    <property type="project" value="TreeGrafter"/>
</dbReference>